<gene>
    <name evidence="2" type="ORF">Sango_2494800</name>
</gene>
<reference evidence="2" key="2">
    <citation type="journal article" date="2024" name="Plant">
        <title>Genomic evolution and insights into agronomic trait innovations of Sesamum species.</title>
        <authorList>
            <person name="Miao H."/>
            <person name="Wang L."/>
            <person name="Qu L."/>
            <person name="Liu H."/>
            <person name="Sun Y."/>
            <person name="Le M."/>
            <person name="Wang Q."/>
            <person name="Wei S."/>
            <person name="Zheng Y."/>
            <person name="Lin W."/>
            <person name="Duan Y."/>
            <person name="Cao H."/>
            <person name="Xiong S."/>
            <person name="Wang X."/>
            <person name="Wei L."/>
            <person name="Li C."/>
            <person name="Ma Q."/>
            <person name="Ju M."/>
            <person name="Zhao R."/>
            <person name="Li G."/>
            <person name="Mu C."/>
            <person name="Tian Q."/>
            <person name="Mei H."/>
            <person name="Zhang T."/>
            <person name="Gao T."/>
            <person name="Zhang H."/>
        </authorList>
    </citation>
    <scope>NUCLEOTIDE SEQUENCE</scope>
    <source>
        <strain evidence="2">K16</strain>
    </source>
</reference>
<proteinExistence type="predicted"/>
<keyword evidence="3" id="KW-1185">Reference proteome</keyword>
<organism evidence="2 3">
    <name type="scientific">Sesamum angolense</name>
    <dbReference type="NCBI Taxonomy" id="2727404"/>
    <lineage>
        <taxon>Eukaryota</taxon>
        <taxon>Viridiplantae</taxon>
        <taxon>Streptophyta</taxon>
        <taxon>Embryophyta</taxon>
        <taxon>Tracheophyta</taxon>
        <taxon>Spermatophyta</taxon>
        <taxon>Magnoliopsida</taxon>
        <taxon>eudicotyledons</taxon>
        <taxon>Gunneridae</taxon>
        <taxon>Pentapetalae</taxon>
        <taxon>asterids</taxon>
        <taxon>lamiids</taxon>
        <taxon>Lamiales</taxon>
        <taxon>Pedaliaceae</taxon>
        <taxon>Sesamum</taxon>
    </lineage>
</organism>
<accession>A0AAE1W3U7</accession>
<dbReference type="EMBL" id="JACGWL010000015">
    <property type="protein sequence ID" value="KAK4386242.1"/>
    <property type="molecule type" value="Genomic_DNA"/>
</dbReference>
<evidence type="ECO:0000259" key="1">
    <source>
        <dbReference type="Pfam" id="PF13963"/>
    </source>
</evidence>
<reference evidence="2" key="1">
    <citation type="submission" date="2020-06" db="EMBL/GenBank/DDBJ databases">
        <authorList>
            <person name="Li T."/>
            <person name="Hu X."/>
            <person name="Zhang T."/>
            <person name="Song X."/>
            <person name="Zhang H."/>
            <person name="Dai N."/>
            <person name="Sheng W."/>
            <person name="Hou X."/>
            <person name="Wei L."/>
        </authorList>
    </citation>
    <scope>NUCLEOTIDE SEQUENCE</scope>
    <source>
        <strain evidence="2">K16</strain>
        <tissue evidence="2">Leaf</tissue>
    </source>
</reference>
<dbReference type="Pfam" id="PF13963">
    <property type="entry name" value="Transpos_assoc"/>
    <property type="match status" value="1"/>
</dbReference>
<name>A0AAE1W3U7_9LAMI</name>
<dbReference type="PANTHER" id="PTHR10775:SF188">
    <property type="entry name" value="TRANSPOSASE-ASSOCIATED DOMAIN-CONTAINING PROTEIN"/>
    <property type="match status" value="1"/>
</dbReference>
<comment type="caution">
    <text evidence="2">The sequence shown here is derived from an EMBL/GenBank/DDBJ whole genome shotgun (WGS) entry which is preliminary data.</text>
</comment>
<evidence type="ECO:0000313" key="3">
    <source>
        <dbReference type="Proteomes" id="UP001289374"/>
    </source>
</evidence>
<dbReference type="AlphaFoldDB" id="A0AAE1W3U7"/>
<dbReference type="InterPro" id="IPR029480">
    <property type="entry name" value="Transpos_assoc"/>
</dbReference>
<feature type="domain" description="Transposase-associated" evidence="1">
    <location>
        <begin position="10"/>
        <end position="78"/>
    </location>
</feature>
<evidence type="ECO:0000313" key="2">
    <source>
        <dbReference type="EMBL" id="KAK4386242.1"/>
    </source>
</evidence>
<dbReference type="PANTHER" id="PTHR10775">
    <property type="entry name" value="OS08G0208400 PROTEIN"/>
    <property type="match status" value="1"/>
</dbReference>
<protein>
    <recommendedName>
        <fullName evidence="1">Transposase-associated domain-containing protein</fullName>
    </recommendedName>
</protein>
<sequence length="277" mass="32126">MYNKNLSGRASLTPEFQDGVKTFIEWTRGQSRHMNGDKIRCPCRKCKNTKFGTPDEVSYHLCMRGFMAEHYNWTSHGEDIVQDYFEAPSVPQVLEEPTPAGHVEGNYPQWGDEQYMDWAQRMIFYAVGLSYFTSSHEGVPDDGTRSCSMDTDQPLWDDCNQSQLGAVAELVDSKTDGHISERIYDSIFQWTNRIFSFNHTLPGDYYSTKKLLKNLGLPVEKIHACKNGCMLYWKDDVDLEYCKFCGDARYKPARRREPQQKKSPYAVFRYQPLTPRL</sequence>
<dbReference type="Proteomes" id="UP001289374">
    <property type="component" value="Unassembled WGS sequence"/>
</dbReference>